<keyword evidence="1 4" id="KW-0378">Hydrolase</keyword>
<dbReference type="SUPFAM" id="SSF53474">
    <property type="entry name" value="alpha/beta-Hydrolases"/>
    <property type="match status" value="1"/>
</dbReference>
<dbReference type="InterPro" id="IPR050266">
    <property type="entry name" value="AB_hydrolase_sf"/>
</dbReference>
<reference evidence="5" key="1">
    <citation type="submission" date="2019-10" db="EMBL/GenBank/DDBJ databases">
        <title>Streptomyces sp. nov., a novel actinobacterium isolated from alkaline environment.</title>
        <authorList>
            <person name="Golinska P."/>
        </authorList>
    </citation>
    <scope>NUCLEOTIDE SEQUENCE [LARGE SCALE GENOMIC DNA]</scope>
    <source>
        <strain evidence="5">DSM 42118</strain>
    </source>
</reference>
<dbReference type="GO" id="GO:0016787">
    <property type="term" value="F:hydrolase activity"/>
    <property type="evidence" value="ECO:0007669"/>
    <property type="project" value="UniProtKB-KW"/>
</dbReference>
<dbReference type="GO" id="GO:0016020">
    <property type="term" value="C:membrane"/>
    <property type="evidence" value="ECO:0007669"/>
    <property type="project" value="TreeGrafter"/>
</dbReference>
<dbReference type="Proteomes" id="UP000538929">
    <property type="component" value="Unassembled WGS sequence"/>
</dbReference>
<feature type="region of interest" description="Disordered" evidence="2">
    <location>
        <begin position="1"/>
        <end position="35"/>
    </location>
</feature>
<dbReference type="EMBL" id="VKHT01000275">
    <property type="protein sequence ID" value="MBB0244607.1"/>
    <property type="molecule type" value="Genomic_DNA"/>
</dbReference>
<feature type="compositionally biased region" description="Low complexity" evidence="2">
    <location>
        <begin position="347"/>
        <end position="357"/>
    </location>
</feature>
<organism evidence="4 5">
    <name type="scientific">Streptomyces alkaliphilus</name>
    <dbReference type="NCBI Taxonomy" id="1472722"/>
    <lineage>
        <taxon>Bacteria</taxon>
        <taxon>Bacillati</taxon>
        <taxon>Actinomycetota</taxon>
        <taxon>Actinomycetes</taxon>
        <taxon>Kitasatosporales</taxon>
        <taxon>Streptomycetaceae</taxon>
        <taxon>Streptomyces</taxon>
    </lineage>
</organism>
<dbReference type="PANTHER" id="PTHR43798">
    <property type="entry name" value="MONOACYLGLYCEROL LIPASE"/>
    <property type="match status" value="1"/>
</dbReference>
<keyword evidence="5" id="KW-1185">Reference proteome</keyword>
<dbReference type="AlphaFoldDB" id="A0A7W3TDA0"/>
<proteinExistence type="predicted"/>
<evidence type="ECO:0000313" key="4">
    <source>
        <dbReference type="EMBL" id="MBB0244607.1"/>
    </source>
</evidence>
<evidence type="ECO:0000259" key="3">
    <source>
        <dbReference type="Pfam" id="PF12697"/>
    </source>
</evidence>
<evidence type="ECO:0000256" key="1">
    <source>
        <dbReference type="ARBA" id="ARBA00022801"/>
    </source>
</evidence>
<feature type="region of interest" description="Disordered" evidence="2">
    <location>
        <begin position="326"/>
        <end position="379"/>
    </location>
</feature>
<feature type="compositionally biased region" description="Basic and acidic residues" evidence="2">
    <location>
        <begin position="1"/>
        <end position="11"/>
    </location>
</feature>
<evidence type="ECO:0000256" key="2">
    <source>
        <dbReference type="SAM" id="MobiDB-lite"/>
    </source>
</evidence>
<dbReference type="RefSeq" id="WP_182606203.1">
    <property type="nucleotide sequence ID" value="NZ_VKHT01000275.1"/>
</dbReference>
<feature type="domain" description="AB hydrolase-1" evidence="3">
    <location>
        <begin position="74"/>
        <end position="319"/>
    </location>
</feature>
<evidence type="ECO:0000313" key="5">
    <source>
        <dbReference type="Proteomes" id="UP000538929"/>
    </source>
</evidence>
<dbReference type="InterPro" id="IPR029058">
    <property type="entry name" value="AB_hydrolase_fold"/>
</dbReference>
<dbReference type="InterPro" id="IPR000073">
    <property type="entry name" value="AB_hydrolase_1"/>
</dbReference>
<accession>A0A7W3TDA0</accession>
<comment type="caution">
    <text evidence="4">The sequence shown here is derived from an EMBL/GenBank/DDBJ whole genome shotgun (WGS) entry which is preliminary data.</text>
</comment>
<dbReference type="Gene3D" id="3.40.50.1820">
    <property type="entry name" value="alpha/beta hydrolase"/>
    <property type="match status" value="1"/>
</dbReference>
<sequence>MSPRPDSDTRPRAAGPGTRDAHGVPAGSVPAARAGTRARELVVESTGGARLHTVVREPARPTGADASAAPVPTIVLAHGWTCAIPFWDAVVDRLPEDHRVVRYDQRGHGRTPAVRRGCAPERLADDLCAVLAATVPDGERAVVGGHSMGAMSIVAAADRPTFRERAGAAVLCSTGTDRLIPEARVAPLRSVALRARVQRLMLGSALPMGPVTPLTEWALARATLGPGADRRLRREVAGLVHACPRRARAQWAAVLASLDLREKLPMLTVPTVVVHGTADLLTPPVHAHRIARALPNAGEPVMLPGLGHMTPMEAPERIAGILREQAGEHPPGGASDRALRPEGVIEGAGSAGSAENGAGEGAWSTDAVTGGRAGGGEEA</sequence>
<dbReference type="PANTHER" id="PTHR43798:SF31">
    <property type="entry name" value="AB HYDROLASE SUPERFAMILY PROTEIN YCLE"/>
    <property type="match status" value="1"/>
</dbReference>
<name>A0A7W3TDA0_9ACTN</name>
<gene>
    <name evidence="4" type="ORF">FNQ90_10955</name>
</gene>
<protein>
    <submittedName>
        <fullName evidence="4">Alpha/beta fold hydrolase</fullName>
    </submittedName>
</protein>
<dbReference type="Pfam" id="PF12697">
    <property type="entry name" value="Abhydrolase_6"/>
    <property type="match status" value="1"/>
</dbReference>